<evidence type="ECO:0000313" key="3">
    <source>
        <dbReference type="Proteomes" id="UP000781932"/>
    </source>
</evidence>
<dbReference type="AlphaFoldDB" id="A0A9P6I5G2"/>
<evidence type="ECO:0000256" key="1">
    <source>
        <dbReference type="SAM" id="MobiDB-lite"/>
    </source>
</evidence>
<proteinExistence type="predicted"/>
<feature type="compositionally biased region" description="Acidic residues" evidence="1">
    <location>
        <begin position="55"/>
        <end position="67"/>
    </location>
</feature>
<dbReference type="OrthoDB" id="2537769at2759"/>
<feature type="compositionally biased region" description="Acidic residues" evidence="1">
    <location>
        <begin position="33"/>
        <end position="45"/>
    </location>
</feature>
<feature type="compositionally biased region" description="Acidic residues" evidence="1">
    <location>
        <begin position="106"/>
        <end position="131"/>
    </location>
</feature>
<reference evidence="2" key="1">
    <citation type="submission" date="2020-03" db="EMBL/GenBank/DDBJ databases">
        <authorList>
            <person name="He L."/>
        </authorList>
    </citation>
    <scope>NUCLEOTIDE SEQUENCE</scope>
    <source>
        <strain evidence="2">CkLH20</strain>
    </source>
</reference>
<dbReference type="Proteomes" id="UP000781932">
    <property type="component" value="Unassembled WGS sequence"/>
</dbReference>
<dbReference type="InterPro" id="IPR012808">
    <property type="entry name" value="CHP02453"/>
</dbReference>
<name>A0A9P6I5G2_9PEZI</name>
<feature type="region of interest" description="Disordered" evidence="1">
    <location>
        <begin position="390"/>
        <end position="439"/>
    </location>
</feature>
<dbReference type="EMBL" id="JAATWM020000019">
    <property type="protein sequence ID" value="KAF9876097.1"/>
    <property type="molecule type" value="Genomic_DNA"/>
</dbReference>
<organism evidence="2 3">
    <name type="scientific">Colletotrichum karsti</name>
    <dbReference type="NCBI Taxonomy" id="1095194"/>
    <lineage>
        <taxon>Eukaryota</taxon>
        <taxon>Fungi</taxon>
        <taxon>Dikarya</taxon>
        <taxon>Ascomycota</taxon>
        <taxon>Pezizomycotina</taxon>
        <taxon>Sordariomycetes</taxon>
        <taxon>Hypocreomycetidae</taxon>
        <taxon>Glomerellales</taxon>
        <taxon>Glomerellaceae</taxon>
        <taxon>Colletotrichum</taxon>
        <taxon>Colletotrichum boninense species complex</taxon>
    </lineage>
</organism>
<feature type="compositionally biased region" description="Basic residues" evidence="1">
    <location>
        <begin position="84"/>
        <end position="100"/>
    </location>
</feature>
<dbReference type="PANTHER" id="PTHR36452">
    <property type="entry name" value="CHROMOSOME 12, WHOLE GENOME SHOTGUN SEQUENCE"/>
    <property type="match status" value="1"/>
</dbReference>
<reference evidence="2" key="2">
    <citation type="submission" date="2020-11" db="EMBL/GenBank/DDBJ databases">
        <title>Whole genome sequencing of Colletotrichum sp.</title>
        <authorList>
            <person name="Li H."/>
        </authorList>
    </citation>
    <scope>NUCLEOTIDE SEQUENCE</scope>
    <source>
        <strain evidence="2">CkLH20</strain>
    </source>
</reference>
<evidence type="ECO:0000313" key="2">
    <source>
        <dbReference type="EMBL" id="KAF9876097.1"/>
    </source>
</evidence>
<dbReference type="PANTHER" id="PTHR36452:SF1">
    <property type="entry name" value="DUF2461 DOMAIN-CONTAINING PROTEIN"/>
    <property type="match status" value="1"/>
</dbReference>
<comment type="caution">
    <text evidence="2">The sequence shown here is derived from an EMBL/GenBank/DDBJ whole genome shotgun (WGS) entry which is preliminary data.</text>
</comment>
<dbReference type="Pfam" id="PF09365">
    <property type="entry name" value="DUF2461"/>
    <property type="match status" value="1"/>
</dbReference>
<protein>
    <recommendedName>
        <fullName evidence="4">TIGR02453 family protein</fullName>
    </recommendedName>
</protein>
<gene>
    <name evidence="2" type="ORF">CkaCkLH20_06543</name>
</gene>
<feature type="region of interest" description="Disordered" evidence="1">
    <location>
        <begin position="1"/>
        <end position="136"/>
    </location>
</feature>
<evidence type="ECO:0008006" key="4">
    <source>
        <dbReference type="Google" id="ProtNLM"/>
    </source>
</evidence>
<accession>A0A9P6I5G2</accession>
<keyword evidence="3" id="KW-1185">Reference proteome</keyword>
<dbReference type="GeneID" id="62162334"/>
<sequence>MPARKRAASPLADEPRRRSGRVTNTPKKSKYFEEDDDEDDDGDEGFDVKNGGQESEVDDDEEEEEEEQPKKRGRGRPKGAVAKAKPKPKAKAPVKKVVKKQKVEETSDDYQDEQAEEEDEEDEPEEDDDDEDRPKVTIIPLEKMRGLDGVEYAEERLHKNTLLFLKDLKANNVRSWLKSHDGEYRRALRDWQSFVETITEKITEVDFTIPELPVKDVIFRIHRDIRFSKNPTPYKPHFSAAWSRTGKKGPYACYYIHLEPGSCFVGGGLWCPEADHLRKLRESIDERPRRWRRVLNDERFKRTFLPKAGKKGGDEAALLAFADVNKGNALKKKPMNYSADHRDIELLKLRNFTISKKVDDRIFTEDDAQEKVCEVIAAMEPFITFLNNIVMPDPNLDDDESDEEDGDEGENGDDQVDAPPEESGDEEEEEGKDWSTHKF</sequence>
<dbReference type="NCBIfam" id="TIGR02453">
    <property type="entry name" value="TIGR02453 family protein"/>
    <property type="match status" value="1"/>
</dbReference>
<dbReference type="RefSeq" id="XP_038745558.1">
    <property type="nucleotide sequence ID" value="XM_038889260.1"/>
</dbReference>
<feature type="compositionally biased region" description="Acidic residues" evidence="1">
    <location>
        <begin position="395"/>
        <end position="431"/>
    </location>
</feature>